<dbReference type="Pfam" id="PF09623">
    <property type="entry name" value="Cas_NE0113"/>
    <property type="match status" value="1"/>
</dbReference>
<keyword evidence="1" id="KW-0472">Membrane</keyword>
<dbReference type="EMBL" id="OX458932">
    <property type="protein sequence ID" value="CAI9084823.1"/>
    <property type="molecule type" value="Genomic_DNA"/>
</dbReference>
<sequence>MNQNKEIILLAVIGISPAVITETLWALAEENPPIYPKYIDIVTTAIGKKVIEKELLEPRGKCLWEEFRNWLIKEKNIPKDSHILREIKVIVSPFLDQGKCLELEDIRNIKDNEETADYILEEVRKITENPDTQLIASVAGGRKTMGILLYSAVSMLGRKGDRITHVLVNEPYDDPRLQPKFYFPQQKEQILKTITGNIVYAKDAKIELADIPFVKFRELFPKEFGRLPGRFTDLVWQYSKEIKELYPQVGFDSQTGEMIVNEKKIKLKGKELLFFAFLWDRLEKNLPPLGCHKEVDKPFKVFAVEWKKKNQQLSHLFPEHSNFDEDDSKKCLSNLRKKLNDRGLNKFVDLIFPLRSGVGLSNSIKMKDNS</sequence>
<keyword evidence="4" id="KW-1185">Reference proteome</keyword>
<dbReference type="InterPro" id="IPR019092">
    <property type="entry name" value="SSO2081-like_dom"/>
</dbReference>
<keyword evidence="1" id="KW-1133">Transmembrane helix</keyword>
<reference evidence="3" key="1">
    <citation type="submission" date="2023-03" db="EMBL/GenBank/DDBJ databases">
        <authorList>
            <person name="Cremers G."/>
            <person name="Picone N."/>
        </authorList>
    </citation>
    <scope>NUCLEOTIDE SEQUENCE</scope>
    <source>
        <strain evidence="3">Sample_alias</strain>
    </source>
</reference>
<name>A0ABN8XC26_9BACT</name>
<gene>
    <name evidence="3" type="ORF">MFUM_0431</name>
</gene>
<accession>A0ABN8XC26</accession>
<evidence type="ECO:0000313" key="3">
    <source>
        <dbReference type="EMBL" id="CAI9084823.1"/>
    </source>
</evidence>
<feature type="transmembrane region" description="Helical" evidence="1">
    <location>
        <begin position="7"/>
        <end position="28"/>
    </location>
</feature>
<dbReference type="RefSeq" id="WP_009060288.1">
    <property type="nucleotide sequence ID" value="NZ_JAHXRZ010000003.1"/>
</dbReference>
<protein>
    <recommendedName>
        <fullName evidence="2">CRISPR system ring nuclease SSO2081-like domain-containing protein</fullName>
    </recommendedName>
</protein>
<evidence type="ECO:0000313" key="4">
    <source>
        <dbReference type="Proteomes" id="UP001161497"/>
    </source>
</evidence>
<dbReference type="InterPro" id="IPR013413">
    <property type="entry name" value="CRISPR-assoc_prot_NE0113"/>
</dbReference>
<keyword evidence="1" id="KW-0812">Transmembrane</keyword>
<evidence type="ECO:0000259" key="2">
    <source>
        <dbReference type="Pfam" id="PF09623"/>
    </source>
</evidence>
<dbReference type="NCBIfam" id="TIGR02584">
    <property type="entry name" value="cas_NE0113"/>
    <property type="match status" value="1"/>
</dbReference>
<proteinExistence type="predicted"/>
<dbReference type="Proteomes" id="UP001161497">
    <property type="component" value="Chromosome"/>
</dbReference>
<evidence type="ECO:0000256" key="1">
    <source>
        <dbReference type="SAM" id="Phobius"/>
    </source>
</evidence>
<feature type="domain" description="CRISPR system ring nuclease SSO2081-like" evidence="2">
    <location>
        <begin position="16"/>
        <end position="226"/>
    </location>
</feature>
<organism evidence="3 4">
    <name type="scientific">Candidatus Methylacidiphilum fumarolicum</name>
    <dbReference type="NCBI Taxonomy" id="591154"/>
    <lineage>
        <taxon>Bacteria</taxon>
        <taxon>Pseudomonadati</taxon>
        <taxon>Verrucomicrobiota</taxon>
        <taxon>Methylacidiphilae</taxon>
        <taxon>Methylacidiphilales</taxon>
        <taxon>Methylacidiphilaceae</taxon>
        <taxon>Methylacidiphilum (ex Ratnadevi et al. 2023)</taxon>
    </lineage>
</organism>